<accession>A0AAD9XU48</accession>
<dbReference type="Proteomes" id="UP001280121">
    <property type="component" value="Unassembled WGS sequence"/>
</dbReference>
<evidence type="ECO:0000313" key="3">
    <source>
        <dbReference type="Proteomes" id="UP001280121"/>
    </source>
</evidence>
<dbReference type="PANTHER" id="PTHR33710">
    <property type="entry name" value="BNAC02G09200D PROTEIN"/>
    <property type="match status" value="1"/>
</dbReference>
<keyword evidence="3" id="KW-1185">Reference proteome</keyword>
<gene>
    <name evidence="2" type="ORF">Ddye_004067</name>
</gene>
<organism evidence="2 3">
    <name type="scientific">Dipteronia dyeriana</name>
    <dbReference type="NCBI Taxonomy" id="168575"/>
    <lineage>
        <taxon>Eukaryota</taxon>
        <taxon>Viridiplantae</taxon>
        <taxon>Streptophyta</taxon>
        <taxon>Embryophyta</taxon>
        <taxon>Tracheophyta</taxon>
        <taxon>Spermatophyta</taxon>
        <taxon>Magnoliopsida</taxon>
        <taxon>eudicotyledons</taxon>
        <taxon>Gunneridae</taxon>
        <taxon>Pentapetalae</taxon>
        <taxon>rosids</taxon>
        <taxon>malvids</taxon>
        <taxon>Sapindales</taxon>
        <taxon>Sapindaceae</taxon>
        <taxon>Hippocastanoideae</taxon>
        <taxon>Acereae</taxon>
        <taxon>Dipteronia</taxon>
    </lineage>
</organism>
<name>A0AAD9XU48_9ROSI</name>
<protein>
    <recommendedName>
        <fullName evidence="1">Endonuclease/exonuclease/phosphatase domain-containing protein</fullName>
    </recommendedName>
</protein>
<sequence length="267" mass="30440">MVRGLMRRLKPEIMFLQESKLKVFDSRVISSAGGSWLSKGVGIEVVGASGDLITLWSEDFFKVEACILNQNCIILVAVFCCPVVRGGDFNTVLDPSERVGRGVNLRSIRSFNRFLHKAGIVDIPLTRSKFTWSNNRSSEAWSRLDHFLFSPIILTWFPNLIQIGLPRCLSDHNPVMIGDSKMKWGPYPFHFFNYWLEEKEMMKDSIKGWKECVVSCSKGFVFFSKAKASKTRLKSWIHSKKLASIQPSDLEHKLALIDIKTETDGWT</sequence>
<dbReference type="Gene3D" id="3.60.10.10">
    <property type="entry name" value="Endonuclease/exonuclease/phosphatase"/>
    <property type="match status" value="1"/>
</dbReference>
<dbReference type="GO" id="GO:0003824">
    <property type="term" value="F:catalytic activity"/>
    <property type="evidence" value="ECO:0007669"/>
    <property type="project" value="InterPro"/>
</dbReference>
<evidence type="ECO:0000259" key="1">
    <source>
        <dbReference type="Pfam" id="PF03372"/>
    </source>
</evidence>
<dbReference type="SUPFAM" id="SSF56219">
    <property type="entry name" value="DNase I-like"/>
    <property type="match status" value="1"/>
</dbReference>
<dbReference type="PANTHER" id="PTHR33710:SF64">
    <property type="entry name" value="ENDONUCLEASE_EXONUCLEASE_PHOSPHATASE DOMAIN-CONTAINING PROTEIN"/>
    <property type="match status" value="1"/>
</dbReference>
<proteinExistence type="predicted"/>
<feature type="domain" description="Endonuclease/exonuclease/phosphatase" evidence="1">
    <location>
        <begin position="2"/>
        <end position="172"/>
    </location>
</feature>
<comment type="caution">
    <text evidence="2">The sequence shown here is derived from an EMBL/GenBank/DDBJ whole genome shotgun (WGS) entry which is preliminary data.</text>
</comment>
<dbReference type="InterPro" id="IPR036691">
    <property type="entry name" value="Endo/exonu/phosph_ase_sf"/>
</dbReference>
<evidence type="ECO:0000313" key="2">
    <source>
        <dbReference type="EMBL" id="KAK2665493.1"/>
    </source>
</evidence>
<reference evidence="2" key="1">
    <citation type="journal article" date="2023" name="Plant J.">
        <title>Genome sequences and population genomics provide insights into the demographic history, inbreeding, and mutation load of two 'living fossil' tree species of Dipteronia.</title>
        <authorList>
            <person name="Feng Y."/>
            <person name="Comes H.P."/>
            <person name="Chen J."/>
            <person name="Zhu S."/>
            <person name="Lu R."/>
            <person name="Zhang X."/>
            <person name="Li P."/>
            <person name="Qiu J."/>
            <person name="Olsen K.M."/>
            <person name="Qiu Y."/>
        </authorList>
    </citation>
    <scope>NUCLEOTIDE SEQUENCE</scope>
    <source>
        <strain evidence="2">KIB01</strain>
    </source>
</reference>
<dbReference type="Pfam" id="PF03372">
    <property type="entry name" value="Exo_endo_phos"/>
    <property type="match status" value="1"/>
</dbReference>
<dbReference type="InterPro" id="IPR005135">
    <property type="entry name" value="Endo/exonuclease/phosphatase"/>
</dbReference>
<dbReference type="EMBL" id="JANJYI010000001">
    <property type="protein sequence ID" value="KAK2665493.1"/>
    <property type="molecule type" value="Genomic_DNA"/>
</dbReference>
<dbReference type="AlphaFoldDB" id="A0AAD9XU48"/>